<keyword evidence="2" id="KW-1133">Transmembrane helix</keyword>
<gene>
    <name evidence="3" type="ORF">FHW18_004504</name>
</gene>
<protein>
    <submittedName>
        <fullName evidence="3">Uncharacterized protein</fullName>
    </submittedName>
</protein>
<feature type="transmembrane region" description="Helical" evidence="2">
    <location>
        <begin position="318"/>
        <end position="335"/>
    </location>
</feature>
<keyword evidence="2" id="KW-0472">Membrane</keyword>
<evidence type="ECO:0000256" key="1">
    <source>
        <dbReference type="SAM" id="MobiDB-lite"/>
    </source>
</evidence>
<feature type="region of interest" description="Disordered" evidence="1">
    <location>
        <begin position="285"/>
        <end position="305"/>
    </location>
</feature>
<evidence type="ECO:0000256" key="2">
    <source>
        <dbReference type="SAM" id="Phobius"/>
    </source>
</evidence>
<evidence type="ECO:0000313" key="3">
    <source>
        <dbReference type="EMBL" id="NYE85197.1"/>
    </source>
</evidence>
<dbReference type="Proteomes" id="UP000542125">
    <property type="component" value="Unassembled WGS sequence"/>
</dbReference>
<proteinExistence type="predicted"/>
<dbReference type="AlphaFoldDB" id="A0A7Y9IY20"/>
<reference evidence="3 4" key="1">
    <citation type="submission" date="2020-07" db="EMBL/GenBank/DDBJ databases">
        <title>Genomic Encyclopedia of Type Strains, Phase IV (KMG-V): Genome sequencing to study the core and pangenomes of soil and plant-associated prokaryotes.</title>
        <authorList>
            <person name="Whitman W."/>
        </authorList>
    </citation>
    <scope>NUCLEOTIDE SEQUENCE [LARGE SCALE GENOMIC DNA]</scope>
    <source>
        <strain evidence="3 4">SAS40</strain>
    </source>
</reference>
<comment type="caution">
    <text evidence="3">The sequence shown here is derived from an EMBL/GenBank/DDBJ whole genome shotgun (WGS) entry which is preliminary data.</text>
</comment>
<evidence type="ECO:0000313" key="4">
    <source>
        <dbReference type="Proteomes" id="UP000542125"/>
    </source>
</evidence>
<accession>A0A7Y9IY20</accession>
<feature type="compositionally biased region" description="Low complexity" evidence="1">
    <location>
        <begin position="285"/>
        <end position="304"/>
    </location>
</feature>
<keyword evidence="2" id="KW-0812">Transmembrane</keyword>
<feature type="transmembrane region" description="Helical" evidence="2">
    <location>
        <begin position="341"/>
        <end position="359"/>
    </location>
</feature>
<keyword evidence="4" id="KW-1185">Reference proteome</keyword>
<name>A0A7Y9IY20_9BURK</name>
<sequence length="363" mass="38131">MSHPVFLNATSNPRMPDGSSREWEAFFLEGGPELEANAFIPLLWLALYTPMDLHWARLIDDEDLDSDAREDMMEYGDTQYPYLVTSLERALATLAQRAPLLVERLRLGTDVGVGTGVGTGVGAEAGADGATGAPTDVARIIDNFARHLRLHYGPYVLCRTSGLPDVEEFGPELQKALEDFDALTLAGDAASDNVIVADINRTRAMLRPDRMHLLTGHGHDFTQAEPEPEVVDVELPVDAEVAEPARVTQSAGGAGTAAQAGALDGGAGLGAGRAAGPAAGRAADRAAGASATDRASATAGAPAATIRPERPVRRENKLLGWLVAVAVGVPTVVAYQTTGSIWIAGILFLLLCAAAGWFMKGKA</sequence>
<dbReference type="RefSeq" id="WP_179589185.1">
    <property type="nucleotide sequence ID" value="NZ_JACBYR010000002.1"/>
</dbReference>
<dbReference type="EMBL" id="JACBYR010000002">
    <property type="protein sequence ID" value="NYE85197.1"/>
    <property type="molecule type" value="Genomic_DNA"/>
</dbReference>
<organism evidence="3 4">
    <name type="scientific">Pigmentiphaga litoralis</name>
    <dbReference type="NCBI Taxonomy" id="516702"/>
    <lineage>
        <taxon>Bacteria</taxon>
        <taxon>Pseudomonadati</taxon>
        <taxon>Pseudomonadota</taxon>
        <taxon>Betaproteobacteria</taxon>
        <taxon>Burkholderiales</taxon>
        <taxon>Alcaligenaceae</taxon>
        <taxon>Pigmentiphaga</taxon>
    </lineage>
</organism>